<dbReference type="CDD" id="cd03789">
    <property type="entry name" value="GT9_LPS_heptosyltransferase"/>
    <property type="match status" value="1"/>
</dbReference>
<dbReference type="Pfam" id="PF01075">
    <property type="entry name" value="Glyco_transf_9"/>
    <property type="match status" value="1"/>
</dbReference>
<dbReference type="Gene3D" id="3.40.50.2000">
    <property type="entry name" value="Glycogen Phosphorylase B"/>
    <property type="match status" value="2"/>
</dbReference>
<evidence type="ECO:0000313" key="4">
    <source>
        <dbReference type="Proteomes" id="UP000651271"/>
    </source>
</evidence>
<evidence type="ECO:0000256" key="1">
    <source>
        <dbReference type="ARBA" id="ARBA00022676"/>
    </source>
</evidence>
<protein>
    <submittedName>
        <fullName evidence="3">Glycosyltransferase family 9 protein</fullName>
    </submittedName>
</protein>
<dbReference type="InterPro" id="IPR002201">
    <property type="entry name" value="Glyco_trans_9"/>
</dbReference>
<accession>A0ABR7YGT8</accession>
<sequence>MSDWSNCKNILLVRLDNMGDVIMSNPSFMQIRLNFPKSKITLLTSSVASPIIPYLSTIDDAIIFDCPWMKNQSSEDDPKELDEFIQTLKQKKFDACIIFNVYSQNILPAALLCYMANIAIRAAYCRENPYHLLTHWIPDPEPLQVVHHQVTRDLLLLKYLGFPYRKHNHTYLYNPPQTLDKVYSLQLPKEYLLINLDVSEEKRQIPLEIAKEIIDYLQELAIPLILIGKNYTKYFEELKIKLGNLPVLDLVGRTTLDELLILTKHAKAIVSVNTGVVHIACAYKTPILVLYADTNPQHTPWSENSLCYTYSIEDNQRSKNEIIKYVHEQYRPAAESINAQNIYKMFKKLLASL</sequence>
<proteinExistence type="predicted"/>
<dbReference type="InterPro" id="IPR051199">
    <property type="entry name" value="LPS_LOS_Heptosyltrfase"/>
</dbReference>
<dbReference type="Proteomes" id="UP000651271">
    <property type="component" value="Unassembled WGS sequence"/>
</dbReference>
<comment type="caution">
    <text evidence="3">The sequence shown here is derived from an EMBL/GenBank/DDBJ whole genome shotgun (WGS) entry which is preliminary data.</text>
</comment>
<reference evidence="3 4" key="1">
    <citation type="submission" date="2020-08" db="EMBL/GenBank/DDBJ databases">
        <title>Sphingobacterium sp. DN04309 isolated from aquaculture water.</title>
        <authorList>
            <person name="Zhang M."/>
        </authorList>
    </citation>
    <scope>NUCLEOTIDE SEQUENCE [LARGE SCALE GENOMIC DNA]</scope>
    <source>
        <strain evidence="3 4">DN04309</strain>
    </source>
</reference>
<keyword evidence="2" id="KW-0808">Transferase</keyword>
<keyword evidence="4" id="KW-1185">Reference proteome</keyword>
<dbReference type="RefSeq" id="WP_190302659.1">
    <property type="nucleotide sequence ID" value="NZ_JACOIJ010000030.1"/>
</dbReference>
<gene>
    <name evidence="3" type="ORF">H8B04_13315</name>
</gene>
<dbReference type="PANTHER" id="PTHR30160">
    <property type="entry name" value="TETRAACYLDISACCHARIDE 4'-KINASE-RELATED"/>
    <property type="match status" value="1"/>
</dbReference>
<dbReference type="SUPFAM" id="SSF53756">
    <property type="entry name" value="UDP-Glycosyltransferase/glycogen phosphorylase"/>
    <property type="match status" value="1"/>
</dbReference>
<evidence type="ECO:0000256" key="2">
    <source>
        <dbReference type="ARBA" id="ARBA00022679"/>
    </source>
</evidence>
<name>A0ABR7YGT8_9SPHI</name>
<organism evidence="3 4">
    <name type="scientific">Sphingobacterium litopenaei</name>
    <dbReference type="NCBI Taxonomy" id="2763500"/>
    <lineage>
        <taxon>Bacteria</taxon>
        <taxon>Pseudomonadati</taxon>
        <taxon>Bacteroidota</taxon>
        <taxon>Sphingobacteriia</taxon>
        <taxon>Sphingobacteriales</taxon>
        <taxon>Sphingobacteriaceae</taxon>
        <taxon>Sphingobacterium</taxon>
    </lineage>
</organism>
<dbReference type="EMBL" id="JACOIJ010000030">
    <property type="protein sequence ID" value="MBD1430529.1"/>
    <property type="molecule type" value="Genomic_DNA"/>
</dbReference>
<evidence type="ECO:0000313" key="3">
    <source>
        <dbReference type="EMBL" id="MBD1430529.1"/>
    </source>
</evidence>
<keyword evidence="1" id="KW-0328">Glycosyltransferase</keyword>